<dbReference type="InterPro" id="IPR000916">
    <property type="entry name" value="Bet_v_I/MLP"/>
</dbReference>
<organism evidence="4 5">
    <name type="scientific">Urochloa decumbens</name>
    <dbReference type="NCBI Taxonomy" id="240449"/>
    <lineage>
        <taxon>Eukaryota</taxon>
        <taxon>Viridiplantae</taxon>
        <taxon>Streptophyta</taxon>
        <taxon>Embryophyta</taxon>
        <taxon>Tracheophyta</taxon>
        <taxon>Spermatophyta</taxon>
        <taxon>Magnoliopsida</taxon>
        <taxon>Liliopsida</taxon>
        <taxon>Poales</taxon>
        <taxon>Poaceae</taxon>
        <taxon>PACMAD clade</taxon>
        <taxon>Panicoideae</taxon>
        <taxon>Panicodae</taxon>
        <taxon>Paniceae</taxon>
        <taxon>Melinidinae</taxon>
        <taxon>Urochloa</taxon>
    </lineage>
</organism>
<protein>
    <recommendedName>
        <fullName evidence="3">Bet v I/Major latex protein domain-containing protein</fullName>
    </recommendedName>
</protein>
<evidence type="ECO:0000256" key="1">
    <source>
        <dbReference type="ARBA" id="ARBA00004123"/>
    </source>
</evidence>
<dbReference type="PANTHER" id="PTHR31213:SF189">
    <property type="entry name" value="OS04G0593500 PROTEIN"/>
    <property type="match status" value="1"/>
</dbReference>
<accession>A0ABC9C9F0</accession>
<comment type="similarity">
    <text evidence="2">Belongs to the BetVI family.</text>
</comment>
<dbReference type="FunFam" id="3.30.530.20:FF:000033">
    <property type="entry name" value="S-norcoclaurine synthase"/>
    <property type="match status" value="1"/>
</dbReference>
<dbReference type="CDD" id="cd07816">
    <property type="entry name" value="Bet_v1-like"/>
    <property type="match status" value="1"/>
</dbReference>
<proteinExistence type="inferred from homology"/>
<dbReference type="Proteomes" id="UP001497457">
    <property type="component" value="Chromosome 29rd"/>
</dbReference>
<evidence type="ECO:0000259" key="3">
    <source>
        <dbReference type="Pfam" id="PF00407"/>
    </source>
</evidence>
<evidence type="ECO:0000256" key="2">
    <source>
        <dbReference type="ARBA" id="ARBA00009744"/>
    </source>
</evidence>
<dbReference type="PANTHER" id="PTHR31213">
    <property type="entry name" value="OS08G0374000 PROTEIN-RELATED"/>
    <property type="match status" value="1"/>
</dbReference>
<dbReference type="Gene3D" id="3.30.530.20">
    <property type="match status" value="1"/>
</dbReference>
<feature type="domain" description="Bet v I/Major latex protein" evidence="3">
    <location>
        <begin position="10"/>
        <end position="155"/>
    </location>
</feature>
<dbReference type="GO" id="GO:0005634">
    <property type="term" value="C:nucleus"/>
    <property type="evidence" value="ECO:0007669"/>
    <property type="project" value="UniProtKB-SubCell"/>
</dbReference>
<dbReference type="AlphaFoldDB" id="A0ABC9C9F0"/>
<dbReference type="Pfam" id="PF00407">
    <property type="entry name" value="Bet_v_1"/>
    <property type="match status" value="1"/>
</dbReference>
<dbReference type="InterPro" id="IPR050279">
    <property type="entry name" value="Plant_def-hormone_signal"/>
</dbReference>
<name>A0ABC9C9F0_9POAL</name>
<comment type="subcellular location">
    <subcellularLocation>
        <location evidence="1">Nucleus</location>
    </subcellularLocation>
</comment>
<evidence type="ECO:0000313" key="4">
    <source>
        <dbReference type="EMBL" id="CAL5015138.1"/>
    </source>
</evidence>
<evidence type="ECO:0000313" key="5">
    <source>
        <dbReference type="Proteomes" id="UP001497457"/>
    </source>
</evidence>
<gene>
    <name evidence="4" type="ORF">URODEC1_LOCUS72385</name>
</gene>
<dbReference type="InterPro" id="IPR023393">
    <property type="entry name" value="START-like_dom_sf"/>
</dbReference>
<sequence>MAINLAKAMKGSICHEYETELPAADVWEVYGGLLVGQLVPQLVPEVYPKVELVEGDGGVGTVFLVSFPPGTPGSSTFKEKFVKIDNENYIKEALIIEGGFLDHGFRKYLIRIEIIGKEEKASIIRSTIEYEVDDEHKDNPPVASISGLAAIAEAMAKYIKEKRAQALA</sequence>
<dbReference type="SUPFAM" id="SSF55961">
    <property type="entry name" value="Bet v1-like"/>
    <property type="match status" value="1"/>
</dbReference>
<reference evidence="4 5" key="2">
    <citation type="submission" date="2024-10" db="EMBL/GenBank/DDBJ databases">
        <authorList>
            <person name="Ryan C."/>
        </authorList>
    </citation>
    <scope>NUCLEOTIDE SEQUENCE [LARGE SCALE GENOMIC DNA]</scope>
</reference>
<reference evidence="5" key="1">
    <citation type="submission" date="2024-06" db="EMBL/GenBank/DDBJ databases">
        <authorList>
            <person name="Ryan C."/>
        </authorList>
    </citation>
    <scope>NUCLEOTIDE SEQUENCE [LARGE SCALE GENOMIC DNA]</scope>
</reference>
<keyword evidence="5" id="KW-1185">Reference proteome</keyword>
<dbReference type="EMBL" id="OZ075139">
    <property type="protein sequence ID" value="CAL5015138.1"/>
    <property type="molecule type" value="Genomic_DNA"/>
</dbReference>